<dbReference type="RefSeq" id="WP_043210084.1">
    <property type="nucleotide sequence ID" value="NZ_CAJGUP010000228.1"/>
</dbReference>
<name>A0A0J6F3B3_9BORD</name>
<keyword evidence="8" id="KW-1185">Reference proteome</keyword>
<dbReference type="Proteomes" id="UP000092950">
    <property type="component" value="Chromosome"/>
</dbReference>
<dbReference type="EMBL" id="CYTV01000003">
    <property type="protein sequence ID" value="CUI58913.1"/>
    <property type="molecule type" value="Genomic_DNA"/>
</dbReference>
<dbReference type="SMART" id="SM00797">
    <property type="entry name" value="AHS2"/>
    <property type="match status" value="1"/>
</dbReference>
<evidence type="ECO:0000256" key="1">
    <source>
        <dbReference type="ARBA" id="ARBA00022741"/>
    </source>
</evidence>
<keyword evidence="2 6" id="KW-0378">Hydrolase</keyword>
<evidence type="ECO:0000313" key="8">
    <source>
        <dbReference type="Proteomes" id="UP000092950"/>
    </source>
</evidence>
<dbReference type="KEGG" id="bpdz:BBN53_01975"/>
<evidence type="ECO:0000313" key="7">
    <source>
        <dbReference type="Proteomes" id="UP000053096"/>
    </source>
</evidence>
<dbReference type="PANTHER" id="PTHR43309:SF3">
    <property type="entry name" value="5-OXOPROLINASE SUBUNIT C"/>
    <property type="match status" value="1"/>
</dbReference>
<evidence type="ECO:0000313" key="6">
    <source>
        <dbReference type="EMBL" id="CUI58913.1"/>
    </source>
</evidence>
<dbReference type="EMBL" id="CP016440">
    <property type="protein sequence ID" value="ANY14763.1"/>
    <property type="molecule type" value="Genomic_DNA"/>
</dbReference>
<accession>A0A0J6F3B3</accession>
<keyword evidence="1" id="KW-0547">Nucleotide-binding</keyword>
<feature type="domain" description="Carboxyltransferase" evidence="4">
    <location>
        <begin position="24"/>
        <end position="314"/>
    </location>
</feature>
<dbReference type="Proteomes" id="UP000053096">
    <property type="component" value="Unassembled WGS sequence"/>
</dbReference>
<evidence type="ECO:0000256" key="3">
    <source>
        <dbReference type="ARBA" id="ARBA00022840"/>
    </source>
</evidence>
<reference evidence="5 8" key="2">
    <citation type="submission" date="2016-07" db="EMBL/GenBank/DDBJ databases">
        <title>Complete genome sequences of Bordetella pseudohinzii.</title>
        <authorList>
            <person name="Spilker T."/>
            <person name="Darrah R."/>
            <person name="LiPuma J.J."/>
        </authorList>
    </citation>
    <scope>NUCLEOTIDE SEQUENCE [LARGE SCALE GENOMIC DNA]</scope>
    <source>
        <strain evidence="5 8">HI4681</strain>
    </source>
</reference>
<dbReference type="InterPro" id="IPR029000">
    <property type="entry name" value="Cyclophilin-like_dom_sf"/>
</dbReference>
<accession>A0A0M7DYP9</accession>
<dbReference type="NCBIfam" id="TIGR00724">
    <property type="entry name" value="urea_amlyse_rel"/>
    <property type="match status" value="1"/>
</dbReference>
<dbReference type="GO" id="GO:0016787">
    <property type="term" value="F:hydrolase activity"/>
    <property type="evidence" value="ECO:0007669"/>
    <property type="project" value="UniProtKB-KW"/>
</dbReference>
<evidence type="ECO:0000259" key="4">
    <source>
        <dbReference type="SMART" id="SM00797"/>
    </source>
</evidence>
<dbReference type="OrthoDB" id="9768696at2"/>
<keyword evidence="3" id="KW-0067">ATP-binding</keyword>
<organism evidence="6 7">
    <name type="scientific">Bordetella pseudohinzii</name>
    <dbReference type="NCBI Taxonomy" id="1331258"/>
    <lineage>
        <taxon>Bacteria</taxon>
        <taxon>Pseudomonadati</taxon>
        <taxon>Pseudomonadota</taxon>
        <taxon>Betaproteobacteria</taxon>
        <taxon>Burkholderiales</taxon>
        <taxon>Alcaligenaceae</taxon>
        <taxon>Bordetella</taxon>
    </lineage>
</organism>
<dbReference type="InterPro" id="IPR003778">
    <property type="entry name" value="CT_A_B"/>
</dbReference>
<dbReference type="Gene3D" id="2.40.100.10">
    <property type="entry name" value="Cyclophilin-like"/>
    <property type="match status" value="1"/>
</dbReference>
<dbReference type="GO" id="GO:0005524">
    <property type="term" value="F:ATP binding"/>
    <property type="evidence" value="ECO:0007669"/>
    <property type="project" value="UniProtKB-KW"/>
</dbReference>
<dbReference type="SUPFAM" id="SSF50891">
    <property type="entry name" value="Cyclophilin-like"/>
    <property type="match status" value="1"/>
</dbReference>
<gene>
    <name evidence="5" type="ORF">BBN53_01975</name>
    <name evidence="6" type="ORF">ERS370011_01253</name>
</gene>
<dbReference type="InterPro" id="IPR052708">
    <property type="entry name" value="PxpC"/>
</dbReference>
<proteinExistence type="predicted"/>
<dbReference type="AlphaFoldDB" id="A0A0J6F3B3"/>
<dbReference type="PANTHER" id="PTHR43309">
    <property type="entry name" value="5-OXOPROLINASE SUBUNIT C"/>
    <property type="match status" value="1"/>
</dbReference>
<sequence>MSITVLKPGMLSTFQDEGRYGYQHQGIPVAGAMDERAHRLANLLAGNNTQAATLEITLTGPTLRFDSAACLAVAGADLGATLDGKPLALNRPLIARPGAILAFGAPALGARAYLAVYGGFALEPVMDSGSTYLRSGFGGWQGRALRKDDRIGLARPLRAAAEVLDPLAQMLWDTRIYLPATLRAFARDTLRVLPGPHWEEFSAGSRAAFLEQPFRINAQSDRMGYRLQGPPLRMDRPRQILSEATCFGTVQVPAGGEAIVLMADRQTTGGYPKLAQVASVDLPALAQRRPGEEVRFSMIELEQAQALDGARARAFDELHASLQALRDPLLQSIALKEART</sequence>
<dbReference type="Pfam" id="PF02626">
    <property type="entry name" value="CT_A_B"/>
    <property type="match status" value="1"/>
</dbReference>
<reference evidence="6 7" key="1">
    <citation type="submission" date="2015-09" db="EMBL/GenBank/DDBJ databases">
        <authorList>
            <person name="Jackson K.R."/>
            <person name="Lunt B.L."/>
            <person name="Fisher J.N.B."/>
            <person name="Gardner A.V."/>
            <person name="Bailey M.E."/>
            <person name="Deus L.M."/>
            <person name="Earl A.S."/>
            <person name="Gibby P.D."/>
            <person name="Hartmann K.A."/>
            <person name="Liu J.E."/>
            <person name="Manci A.M."/>
            <person name="Nielsen D.A."/>
            <person name="Solomon M.B."/>
            <person name="Breakwell D.P."/>
            <person name="Burnett S.H."/>
            <person name="Grose J.H."/>
        </authorList>
    </citation>
    <scope>NUCLEOTIDE SEQUENCE [LARGE SCALE GENOMIC DNA]</scope>
    <source>
        <strain evidence="6 7">2789STDY5608636</strain>
    </source>
</reference>
<evidence type="ECO:0000256" key="2">
    <source>
        <dbReference type="ARBA" id="ARBA00022801"/>
    </source>
</evidence>
<protein>
    <submittedName>
        <fullName evidence="6">Allophanate hydrolase subunit 2</fullName>
    </submittedName>
    <submittedName>
        <fullName evidence="5">Carboxylase</fullName>
    </submittedName>
</protein>
<evidence type="ECO:0000313" key="5">
    <source>
        <dbReference type="EMBL" id="ANY14763.1"/>
    </source>
</evidence>